<feature type="binding site" evidence="5">
    <location>
        <begin position="107"/>
        <end position="110"/>
    </location>
    <ligand>
        <name>5-phospho-alpha-D-ribose 1-diphosphate</name>
        <dbReference type="ChEBI" id="CHEBI:58017"/>
    </ligand>
</feature>
<comment type="function">
    <text evidence="5">Catalyzes the transfer of the phosphoribosyl group of 5-phosphorylribose-1-pyrophosphate (PRPP) to anthranilate to yield N-(5'-phosphoribosyl)-anthranilate (PRA).</text>
</comment>
<dbReference type="SUPFAM" id="SSF47648">
    <property type="entry name" value="Nucleoside phosphorylase/phosphoribosyltransferase N-terminal domain"/>
    <property type="match status" value="1"/>
</dbReference>
<feature type="binding site" evidence="5">
    <location>
        <position position="109"/>
    </location>
    <ligand>
        <name>Mg(2+)</name>
        <dbReference type="ChEBI" id="CHEBI:18420"/>
        <label>1</label>
    </ligand>
</feature>
<dbReference type="InterPro" id="IPR005940">
    <property type="entry name" value="Anthranilate_Pribosyl_Tfrase"/>
</dbReference>
<organism evidence="8 9">
    <name type="scientific">Kribbella sancticallisti</name>
    <dbReference type="NCBI Taxonomy" id="460087"/>
    <lineage>
        <taxon>Bacteria</taxon>
        <taxon>Bacillati</taxon>
        <taxon>Actinomycetota</taxon>
        <taxon>Actinomycetes</taxon>
        <taxon>Propionibacteriales</taxon>
        <taxon>Kribbellaceae</taxon>
        <taxon>Kribbella</taxon>
    </lineage>
</organism>
<evidence type="ECO:0000256" key="1">
    <source>
        <dbReference type="ARBA" id="ARBA00022676"/>
    </source>
</evidence>
<name>A0ABN2EFH6_9ACTN</name>
<feature type="domain" description="Glycosyl transferase family 3 N-terminal" evidence="7">
    <location>
        <begin position="22"/>
        <end position="83"/>
    </location>
</feature>
<keyword evidence="9" id="KW-1185">Reference proteome</keyword>
<feature type="binding site" evidence="5">
    <location>
        <position position="137"/>
    </location>
    <ligand>
        <name>5-phospho-alpha-D-ribose 1-diphosphate</name>
        <dbReference type="ChEBI" id="CHEBI:58017"/>
    </ligand>
</feature>
<feature type="binding site" evidence="5">
    <location>
        <position position="128"/>
    </location>
    <ligand>
        <name>anthranilate</name>
        <dbReference type="ChEBI" id="CHEBI:16567"/>
        <label>1</label>
    </ligand>
</feature>
<dbReference type="HAMAP" id="MF_00211">
    <property type="entry name" value="TrpD"/>
    <property type="match status" value="1"/>
</dbReference>
<accession>A0ABN2EFH6</accession>
<dbReference type="SUPFAM" id="SSF52418">
    <property type="entry name" value="Nucleoside phosphorylase/phosphoribosyltransferase catalytic domain"/>
    <property type="match status" value="1"/>
</dbReference>
<proteinExistence type="inferred from homology"/>
<keyword evidence="1 5" id="KW-0328">Glycosyltransferase</keyword>
<dbReference type="EMBL" id="BAAAOS010000055">
    <property type="protein sequence ID" value="GAA1606048.1"/>
    <property type="molecule type" value="Genomic_DNA"/>
</dbReference>
<keyword evidence="5" id="KW-0028">Amino-acid biosynthesis</keyword>
<comment type="subunit">
    <text evidence="5">Homodimer.</text>
</comment>
<feature type="binding site" evidence="5">
    <location>
        <position position="242"/>
    </location>
    <ligand>
        <name>Mg(2+)</name>
        <dbReference type="ChEBI" id="CHEBI:18420"/>
        <label>2</label>
    </ligand>
</feature>
<protein>
    <recommendedName>
        <fullName evidence="5">Anthranilate phosphoribosyltransferase</fullName>
        <ecNumber evidence="5">2.4.2.18</ecNumber>
    </recommendedName>
</protein>
<keyword evidence="3 5" id="KW-0822">Tryptophan biosynthesis</keyword>
<dbReference type="NCBIfam" id="TIGR01245">
    <property type="entry name" value="trpD"/>
    <property type="match status" value="1"/>
</dbReference>
<comment type="caution">
    <text evidence="5">Lacks conserved residue(s) required for the propagation of feature annotation.</text>
</comment>
<evidence type="ECO:0000256" key="3">
    <source>
        <dbReference type="ARBA" id="ARBA00022822"/>
    </source>
</evidence>
<comment type="pathway">
    <text evidence="5">Amino-acid biosynthesis; L-tryptophan biosynthesis; L-tryptophan from chorismate: step 2/5.</text>
</comment>
<dbReference type="GO" id="GO:0016757">
    <property type="term" value="F:glycosyltransferase activity"/>
    <property type="evidence" value="ECO:0007669"/>
    <property type="project" value="UniProtKB-KW"/>
</dbReference>
<dbReference type="InterPro" id="IPR035902">
    <property type="entry name" value="Nuc_phospho_transferase"/>
</dbReference>
<evidence type="ECO:0000259" key="6">
    <source>
        <dbReference type="Pfam" id="PF00591"/>
    </source>
</evidence>
<keyword evidence="5" id="KW-0460">Magnesium</keyword>
<dbReference type="RefSeq" id="WP_344221033.1">
    <property type="nucleotide sequence ID" value="NZ_BAAAOS010000055.1"/>
</dbReference>
<dbReference type="PANTHER" id="PTHR43285:SF2">
    <property type="entry name" value="ANTHRANILATE PHOSPHORIBOSYLTRANSFERASE"/>
    <property type="match status" value="1"/>
</dbReference>
<keyword evidence="4 5" id="KW-0057">Aromatic amino acid biosynthesis</keyword>
<feature type="binding site" evidence="5">
    <location>
        <position position="97"/>
    </location>
    <ligand>
        <name>5-phospho-alpha-D-ribose 1-diphosphate</name>
        <dbReference type="ChEBI" id="CHEBI:58017"/>
    </ligand>
</feature>
<dbReference type="Proteomes" id="UP001500393">
    <property type="component" value="Unassembled WGS sequence"/>
</dbReference>
<dbReference type="Pfam" id="PF02885">
    <property type="entry name" value="Glycos_trans_3N"/>
    <property type="match status" value="1"/>
</dbReference>
<dbReference type="InterPro" id="IPR017459">
    <property type="entry name" value="Glycosyl_Trfase_fam3_N_dom"/>
</dbReference>
<feature type="domain" description="Glycosyl transferase family 3" evidence="6">
    <location>
        <begin position="91"/>
        <end position="345"/>
    </location>
</feature>
<comment type="caution">
    <text evidence="8">The sequence shown here is derived from an EMBL/GenBank/DDBJ whole genome shotgun (WGS) entry which is preliminary data.</text>
</comment>
<feature type="binding site" evidence="5">
    <location>
        <begin position="100"/>
        <end position="101"/>
    </location>
    <ligand>
        <name>5-phospho-alpha-D-ribose 1-diphosphate</name>
        <dbReference type="ChEBI" id="CHEBI:58017"/>
    </ligand>
</feature>
<keyword evidence="2 5" id="KW-0808">Transferase</keyword>
<evidence type="ECO:0000256" key="5">
    <source>
        <dbReference type="HAMAP-Rule" id="MF_00211"/>
    </source>
</evidence>
<reference evidence="8 9" key="1">
    <citation type="journal article" date="2019" name="Int. J. Syst. Evol. Microbiol.">
        <title>The Global Catalogue of Microorganisms (GCM) 10K type strain sequencing project: providing services to taxonomists for standard genome sequencing and annotation.</title>
        <authorList>
            <consortium name="The Broad Institute Genomics Platform"/>
            <consortium name="The Broad Institute Genome Sequencing Center for Infectious Disease"/>
            <person name="Wu L."/>
            <person name="Ma J."/>
        </authorList>
    </citation>
    <scope>NUCLEOTIDE SEQUENCE [LARGE SCALE GENOMIC DNA]</scope>
    <source>
        <strain evidence="8 9">JCM 14969</strain>
    </source>
</reference>
<comment type="similarity">
    <text evidence="5">Belongs to the anthranilate phosphoribosyltransferase family.</text>
</comment>
<evidence type="ECO:0000256" key="2">
    <source>
        <dbReference type="ARBA" id="ARBA00022679"/>
    </source>
</evidence>
<evidence type="ECO:0000259" key="7">
    <source>
        <dbReference type="Pfam" id="PF02885"/>
    </source>
</evidence>
<dbReference type="InterPro" id="IPR036320">
    <property type="entry name" value="Glycosyl_Trfase_fam3_N_dom_sf"/>
</dbReference>
<comment type="catalytic activity">
    <reaction evidence="5">
        <text>N-(5-phospho-beta-D-ribosyl)anthranilate + diphosphate = 5-phospho-alpha-D-ribose 1-diphosphate + anthranilate</text>
        <dbReference type="Rhea" id="RHEA:11768"/>
        <dbReference type="ChEBI" id="CHEBI:16567"/>
        <dbReference type="ChEBI" id="CHEBI:18277"/>
        <dbReference type="ChEBI" id="CHEBI:33019"/>
        <dbReference type="ChEBI" id="CHEBI:58017"/>
        <dbReference type="EC" id="2.4.2.18"/>
    </reaction>
</comment>
<feature type="binding site" evidence="5">
    <location>
        <begin position="125"/>
        <end position="133"/>
    </location>
    <ligand>
        <name>5-phospho-alpha-D-ribose 1-diphosphate</name>
        <dbReference type="ChEBI" id="CHEBI:58017"/>
    </ligand>
</feature>
<dbReference type="EC" id="2.4.2.18" evidence="5"/>
<evidence type="ECO:0000256" key="4">
    <source>
        <dbReference type="ARBA" id="ARBA00023141"/>
    </source>
</evidence>
<evidence type="ECO:0000313" key="8">
    <source>
        <dbReference type="EMBL" id="GAA1606048.1"/>
    </source>
</evidence>
<dbReference type="Gene3D" id="3.40.1030.10">
    <property type="entry name" value="Nucleoside phosphorylase/phosphoribosyltransferase catalytic domain"/>
    <property type="match status" value="1"/>
</dbReference>
<evidence type="ECO:0000313" key="9">
    <source>
        <dbReference type="Proteomes" id="UP001500393"/>
    </source>
</evidence>
<dbReference type="Gene3D" id="1.20.970.10">
    <property type="entry name" value="Transferase, Pyrimidine Nucleoside Phosphorylase, Chain C"/>
    <property type="match status" value="1"/>
</dbReference>
<sequence length="361" mass="36782">MTAPQGTTAGTAPAGRALTWPQVLNPLLRHEDLDASATAWAMEQILSGAASPAQLAGFVIALRSKGETVTEVEGLVATMREFATRIEVPGRTLDVVGTGGDQAHTVNISTMSAIVAAGAGAKVLKHGNRAASSACGAADVLEELGIPLDLTAAQVAAVGELAGITFCFAPAFHPALRHAAVPRRELGVPTTFNFLGPLANPGNPSAQAVGVGDGRIAGLMAGVLARRGIDALVFHGDDGLDELTTMTTSQVWTVGRGVVEGPETLDPRELGIAPVPAEALRGADATYNAKVVRALLDGEPGAVRDVVLLNAGAALAAHDGSTGPLVGRIRAGMDRAAEAIDSGEAKNVLDRWVAACVEVRS</sequence>
<feature type="binding site" evidence="5">
    <location>
        <position position="97"/>
    </location>
    <ligand>
        <name>anthranilate</name>
        <dbReference type="ChEBI" id="CHEBI:16567"/>
        <label>1</label>
    </ligand>
</feature>
<dbReference type="PANTHER" id="PTHR43285">
    <property type="entry name" value="ANTHRANILATE PHOSPHORIBOSYLTRANSFERASE"/>
    <property type="match status" value="1"/>
</dbReference>
<keyword evidence="5" id="KW-0479">Metal-binding</keyword>
<dbReference type="Pfam" id="PF00591">
    <property type="entry name" value="Glycos_transf_3"/>
    <property type="match status" value="1"/>
</dbReference>
<dbReference type="InterPro" id="IPR000312">
    <property type="entry name" value="Glycosyl_Trfase_fam3"/>
</dbReference>
<gene>
    <name evidence="5 8" type="primary">trpD</name>
    <name evidence="8" type="ORF">GCM10009789_70290</name>
</gene>
<feature type="binding site" evidence="5">
    <location>
        <position position="242"/>
    </location>
    <ligand>
        <name>Mg(2+)</name>
        <dbReference type="ChEBI" id="CHEBI:18420"/>
        <label>1</label>
    </ligand>
</feature>
<comment type="cofactor">
    <cofactor evidence="5">
        <name>Mg(2+)</name>
        <dbReference type="ChEBI" id="CHEBI:18420"/>
    </cofactor>
    <text evidence="5">Binds 2 magnesium ions per monomer.</text>
</comment>
<feature type="binding site" evidence="5">
    <location>
        <position position="183"/>
    </location>
    <ligand>
        <name>anthranilate</name>
        <dbReference type="ChEBI" id="CHEBI:16567"/>
        <label>2</label>
    </ligand>
</feature>
<feature type="binding site" evidence="5">
    <location>
        <position position="105"/>
    </location>
    <ligand>
        <name>5-phospho-alpha-D-ribose 1-diphosphate</name>
        <dbReference type="ChEBI" id="CHEBI:58017"/>
    </ligand>
</feature>
<feature type="binding site" evidence="5">
    <location>
        <position position="241"/>
    </location>
    <ligand>
        <name>Mg(2+)</name>
        <dbReference type="ChEBI" id="CHEBI:18420"/>
        <label>2</label>
    </ligand>
</feature>